<evidence type="ECO:0008006" key="5">
    <source>
        <dbReference type="Google" id="ProtNLM"/>
    </source>
</evidence>
<dbReference type="SUPFAM" id="SSF50685">
    <property type="entry name" value="Barwin-like endoglucanases"/>
    <property type="match status" value="1"/>
</dbReference>
<keyword evidence="4" id="KW-1185">Reference proteome</keyword>
<dbReference type="Gene3D" id="2.40.40.10">
    <property type="entry name" value="RlpA-like domain"/>
    <property type="match status" value="1"/>
</dbReference>
<dbReference type="EMBL" id="PUHW01000012">
    <property type="protein sequence ID" value="KAG0690975.1"/>
    <property type="molecule type" value="Genomic_DNA"/>
</dbReference>
<evidence type="ECO:0000313" key="3">
    <source>
        <dbReference type="EMBL" id="KAG0690975.1"/>
    </source>
</evidence>
<evidence type="ECO:0000313" key="4">
    <source>
        <dbReference type="Proteomes" id="UP000697127"/>
    </source>
</evidence>
<evidence type="ECO:0000256" key="1">
    <source>
        <dbReference type="ARBA" id="ARBA00022729"/>
    </source>
</evidence>
<dbReference type="CDD" id="cd22191">
    <property type="entry name" value="DPBB_RlpA_EXP_N-like"/>
    <property type="match status" value="1"/>
</dbReference>
<feature type="chain" id="PRO_5040434043" description="RlpA-like protein double-psi beta-barrel domain-containing protein" evidence="2">
    <location>
        <begin position="20"/>
        <end position="178"/>
    </location>
</feature>
<sequence>MLFLKSFILGLVFLKTTVAAPAPTVDLEYNTLATIGSLVVEVPTAAIISGPLVSATNGTITGTSPSSETSYNPATNAIISGIAFVENIKNDICGNTITSGLVAAVSKDFAISVEGVKAYSNLCGNSINVTYAGVTITVTVIDFCEDCVVEAISLGPEAFKALASENLGAIEVSWSLGA</sequence>
<dbReference type="OrthoDB" id="623670at2759"/>
<organism evidence="3 4">
    <name type="scientific">Pichia californica</name>
    <dbReference type="NCBI Taxonomy" id="460514"/>
    <lineage>
        <taxon>Eukaryota</taxon>
        <taxon>Fungi</taxon>
        <taxon>Dikarya</taxon>
        <taxon>Ascomycota</taxon>
        <taxon>Saccharomycotina</taxon>
        <taxon>Pichiomycetes</taxon>
        <taxon>Pichiales</taxon>
        <taxon>Pichiaceae</taxon>
        <taxon>Pichia</taxon>
    </lineage>
</organism>
<comment type="caution">
    <text evidence="3">The sequence shown here is derived from an EMBL/GenBank/DDBJ whole genome shotgun (WGS) entry which is preliminary data.</text>
</comment>
<dbReference type="InterPro" id="IPR036908">
    <property type="entry name" value="RlpA-like_sf"/>
</dbReference>
<dbReference type="InterPro" id="IPR051477">
    <property type="entry name" value="Expansin_CellWall"/>
</dbReference>
<keyword evidence="1 2" id="KW-0732">Signal</keyword>
<feature type="signal peptide" evidence="2">
    <location>
        <begin position="1"/>
        <end position="19"/>
    </location>
</feature>
<dbReference type="AlphaFoldDB" id="A0A9P6WPL4"/>
<dbReference type="Proteomes" id="UP000697127">
    <property type="component" value="Unassembled WGS sequence"/>
</dbReference>
<gene>
    <name evidence="3" type="ORF">C6P40_000473</name>
</gene>
<protein>
    <recommendedName>
        <fullName evidence="5">RlpA-like protein double-psi beta-barrel domain-containing protein</fullName>
    </recommendedName>
</protein>
<dbReference type="PANTHER" id="PTHR31836">
    <property type="match status" value="1"/>
</dbReference>
<proteinExistence type="predicted"/>
<accession>A0A9P6WPL4</accession>
<dbReference type="PANTHER" id="PTHR31836:SF28">
    <property type="entry name" value="SRCR DOMAIN-CONTAINING PROTEIN-RELATED"/>
    <property type="match status" value="1"/>
</dbReference>
<reference evidence="3" key="1">
    <citation type="submission" date="2020-11" db="EMBL/GenBank/DDBJ databases">
        <title>Kefir isolates.</title>
        <authorList>
            <person name="Marcisauskas S."/>
            <person name="Kim Y."/>
            <person name="Blasche S."/>
        </authorList>
    </citation>
    <scope>NUCLEOTIDE SEQUENCE</scope>
    <source>
        <strain evidence="3">Olga-1</strain>
    </source>
</reference>
<name>A0A9P6WPL4_9ASCO</name>
<evidence type="ECO:0000256" key="2">
    <source>
        <dbReference type="SAM" id="SignalP"/>
    </source>
</evidence>